<protein>
    <submittedName>
        <fullName evidence="7">GMC family oxidoreductase N-terminal domain-containing protein</fullName>
    </submittedName>
</protein>
<keyword evidence="3 5" id="KW-0285">Flavoprotein</keyword>
<dbReference type="InterPro" id="IPR036188">
    <property type="entry name" value="FAD/NAD-bd_sf"/>
</dbReference>
<keyword evidence="4 5" id="KW-0274">FAD</keyword>
<evidence type="ECO:0000313" key="8">
    <source>
        <dbReference type="Proteomes" id="UP001597083"/>
    </source>
</evidence>
<reference evidence="8" key="1">
    <citation type="journal article" date="2019" name="Int. J. Syst. Evol. Microbiol.">
        <title>The Global Catalogue of Microorganisms (GCM) 10K type strain sequencing project: providing services to taxonomists for standard genome sequencing and annotation.</title>
        <authorList>
            <consortium name="The Broad Institute Genomics Platform"/>
            <consortium name="The Broad Institute Genome Sequencing Center for Infectious Disease"/>
            <person name="Wu L."/>
            <person name="Ma J."/>
        </authorList>
    </citation>
    <scope>NUCLEOTIDE SEQUENCE [LARGE SCALE GENOMIC DNA]</scope>
    <source>
        <strain evidence="8">JCM 31696</strain>
    </source>
</reference>
<dbReference type="PANTHER" id="PTHR11552">
    <property type="entry name" value="GLUCOSE-METHANOL-CHOLINE GMC OXIDOREDUCTASE"/>
    <property type="match status" value="1"/>
</dbReference>
<dbReference type="SUPFAM" id="SSF51905">
    <property type="entry name" value="FAD/NAD(P)-binding domain"/>
    <property type="match status" value="1"/>
</dbReference>
<organism evidence="7 8">
    <name type="scientific">Actinomadura adrarensis</name>
    <dbReference type="NCBI Taxonomy" id="1819600"/>
    <lineage>
        <taxon>Bacteria</taxon>
        <taxon>Bacillati</taxon>
        <taxon>Actinomycetota</taxon>
        <taxon>Actinomycetes</taxon>
        <taxon>Streptosporangiales</taxon>
        <taxon>Thermomonosporaceae</taxon>
        <taxon>Actinomadura</taxon>
    </lineage>
</organism>
<dbReference type="Pfam" id="PF00732">
    <property type="entry name" value="GMC_oxred_N"/>
    <property type="match status" value="1"/>
</dbReference>
<gene>
    <name evidence="7" type="ORF">ACFQ07_04500</name>
</gene>
<sequence length="171" mass="18306">AAVLLIEAGDDGAGRPEISDPARWALLGGGRFDWGYAYAPSEHVAGRSIPIPRGKVLGGSSSINAMLWYRGHRDDYDEWERETGAKGWNYEALLPYFRRSEDWEGGEDEFRGVGGPMRIENPHDPHPVASTLLDAASEVGLPLAGDPNGASNEGAALAQLNVSGGRRHGVA</sequence>
<feature type="non-terminal residue" evidence="7">
    <location>
        <position position="1"/>
    </location>
</feature>
<evidence type="ECO:0000259" key="6">
    <source>
        <dbReference type="PROSITE" id="PS00623"/>
    </source>
</evidence>
<name>A0ABW3CCV5_9ACTN</name>
<evidence type="ECO:0000256" key="4">
    <source>
        <dbReference type="ARBA" id="ARBA00022827"/>
    </source>
</evidence>
<dbReference type="PROSITE" id="PS00623">
    <property type="entry name" value="GMC_OXRED_1"/>
    <property type="match status" value="1"/>
</dbReference>
<feature type="domain" description="Glucose-methanol-choline oxidoreductase N-terminal" evidence="6">
    <location>
        <begin position="54"/>
        <end position="77"/>
    </location>
</feature>
<evidence type="ECO:0000256" key="3">
    <source>
        <dbReference type="ARBA" id="ARBA00022630"/>
    </source>
</evidence>
<comment type="caution">
    <text evidence="7">The sequence shown here is derived from an EMBL/GenBank/DDBJ whole genome shotgun (WGS) entry which is preliminary data.</text>
</comment>
<dbReference type="InterPro" id="IPR012132">
    <property type="entry name" value="GMC_OxRdtase"/>
</dbReference>
<evidence type="ECO:0000256" key="5">
    <source>
        <dbReference type="RuleBase" id="RU003968"/>
    </source>
</evidence>
<feature type="non-terminal residue" evidence="7">
    <location>
        <position position="171"/>
    </location>
</feature>
<comment type="cofactor">
    <cofactor evidence="1">
        <name>FAD</name>
        <dbReference type="ChEBI" id="CHEBI:57692"/>
    </cofactor>
</comment>
<dbReference type="Proteomes" id="UP001597083">
    <property type="component" value="Unassembled WGS sequence"/>
</dbReference>
<dbReference type="PANTHER" id="PTHR11552:SF147">
    <property type="entry name" value="CHOLINE DEHYDROGENASE, MITOCHONDRIAL"/>
    <property type="match status" value="1"/>
</dbReference>
<comment type="similarity">
    <text evidence="2 5">Belongs to the GMC oxidoreductase family.</text>
</comment>
<dbReference type="InterPro" id="IPR000172">
    <property type="entry name" value="GMC_OxRdtase_N"/>
</dbReference>
<proteinExistence type="inferred from homology"/>
<keyword evidence="8" id="KW-1185">Reference proteome</keyword>
<evidence type="ECO:0000256" key="1">
    <source>
        <dbReference type="ARBA" id="ARBA00001974"/>
    </source>
</evidence>
<accession>A0ABW3CCV5</accession>
<evidence type="ECO:0000256" key="2">
    <source>
        <dbReference type="ARBA" id="ARBA00010790"/>
    </source>
</evidence>
<evidence type="ECO:0000313" key="7">
    <source>
        <dbReference type="EMBL" id="MFD0851464.1"/>
    </source>
</evidence>
<dbReference type="Gene3D" id="3.50.50.60">
    <property type="entry name" value="FAD/NAD(P)-binding domain"/>
    <property type="match status" value="1"/>
</dbReference>
<dbReference type="EMBL" id="JBHTIR010000496">
    <property type="protein sequence ID" value="MFD0851464.1"/>
    <property type="molecule type" value="Genomic_DNA"/>
</dbReference>